<dbReference type="RefSeq" id="WP_180571900.1">
    <property type="nucleotide sequence ID" value="NZ_JACCKB010000193.1"/>
</dbReference>
<feature type="domain" description="DDE" evidence="1">
    <location>
        <begin position="2"/>
        <end position="110"/>
    </location>
</feature>
<gene>
    <name evidence="2" type="ORF">H0A36_28405</name>
</gene>
<evidence type="ECO:0000259" key="1">
    <source>
        <dbReference type="Pfam" id="PF13610"/>
    </source>
</evidence>
<sequence length="130" mass="14632">AGQTIDFLFTKHRDTKAAKRFFKKAIRANGAPEKITIDGSAANKAAIETINKEMKTPIIIRQVKYLNNIIEQDHRFIKRITRPMLGFKSFNSARSTLAGIELVHMLRKGQSTDPAAQHKTMFEQFCALAG</sequence>
<proteinExistence type="predicted"/>
<reference evidence="2 3" key="1">
    <citation type="submission" date="2020-07" db="EMBL/GenBank/DDBJ databases">
        <title>Endozoicomonas sp. nov., isolated from sediment.</title>
        <authorList>
            <person name="Gu T."/>
        </authorList>
    </citation>
    <scope>NUCLEOTIDE SEQUENCE [LARGE SCALE GENOMIC DNA]</scope>
    <source>
        <strain evidence="2 3">SM1973</strain>
    </source>
</reference>
<dbReference type="AlphaFoldDB" id="A0A853IIP0"/>
<evidence type="ECO:0000313" key="3">
    <source>
        <dbReference type="Proteomes" id="UP000569732"/>
    </source>
</evidence>
<keyword evidence="3" id="KW-1185">Reference proteome</keyword>
<dbReference type="EMBL" id="JACCKB010000193">
    <property type="protein sequence ID" value="NYZ69941.1"/>
    <property type="molecule type" value="Genomic_DNA"/>
</dbReference>
<dbReference type="PANTHER" id="PTHR35528:SF3">
    <property type="entry name" value="BLL1675 PROTEIN"/>
    <property type="match status" value="1"/>
</dbReference>
<accession>A0A853IIP0</accession>
<organism evidence="2 3">
    <name type="scientific">Spartinivicinus marinus</name>
    <dbReference type="NCBI Taxonomy" id="2994442"/>
    <lineage>
        <taxon>Bacteria</taxon>
        <taxon>Pseudomonadati</taxon>
        <taxon>Pseudomonadota</taxon>
        <taxon>Gammaproteobacteria</taxon>
        <taxon>Oceanospirillales</taxon>
        <taxon>Zooshikellaceae</taxon>
        <taxon>Spartinivicinus</taxon>
    </lineage>
</organism>
<evidence type="ECO:0000313" key="2">
    <source>
        <dbReference type="EMBL" id="NYZ69941.1"/>
    </source>
</evidence>
<dbReference type="Pfam" id="PF13610">
    <property type="entry name" value="DDE_Tnp_IS240"/>
    <property type="match status" value="1"/>
</dbReference>
<dbReference type="PANTHER" id="PTHR35528">
    <property type="entry name" value="BLL1675 PROTEIN"/>
    <property type="match status" value="1"/>
</dbReference>
<dbReference type="InterPro" id="IPR052183">
    <property type="entry name" value="IS_Transposase"/>
</dbReference>
<comment type="caution">
    <text evidence="2">The sequence shown here is derived from an EMBL/GenBank/DDBJ whole genome shotgun (WGS) entry which is preliminary data.</text>
</comment>
<dbReference type="InterPro" id="IPR032874">
    <property type="entry name" value="DDE_dom"/>
</dbReference>
<feature type="non-terminal residue" evidence="2">
    <location>
        <position position="1"/>
    </location>
</feature>
<dbReference type="Proteomes" id="UP000569732">
    <property type="component" value="Unassembled WGS sequence"/>
</dbReference>
<name>A0A853IIP0_9GAMM</name>
<protein>
    <submittedName>
        <fullName evidence="2">DDE-type integrase/transposase/recombinase</fullName>
    </submittedName>
</protein>